<sequence length="67" mass="7076">MTRRGGQRPGRIPADPQGKVVAAVHGDGAKFTVAARGAGVEFTGTTCGARYLKAEEGDEERMLRGLF</sequence>
<evidence type="ECO:0000313" key="2">
    <source>
        <dbReference type="Proteomes" id="UP000000763"/>
    </source>
</evidence>
<protein>
    <submittedName>
        <fullName evidence="1">Uncharacterized protein</fullName>
    </submittedName>
</protein>
<proteinExistence type="predicted"/>
<gene>
    <name evidence="1" type="primary">OSJNBa0077F02.120</name>
</gene>
<organism evidence="1 2">
    <name type="scientific">Oryza sativa subsp. japonica</name>
    <name type="common">Rice</name>
    <dbReference type="NCBI Taxonomy" id="39947"/>
    <lineage>
        <taxon>Eukaryota</taxon>
        <taxon>Viridiplantae</taxon>
        <taxon>Streptophyta</taxon>
        <taxon>Embryophyta</taxon>
        <taxon>Tracheophyta</taxon>
        <taxon>Spermatophyta</taxon>
        <taxon>Magnoliopsida</taxon>
        <taxon>Liliopsida</taxon>
        <taxon>Poales</taxon>
        <taxon>Poaceae</taxon>
        <taxon>BOP clade</taxon>
        <taxon>Oryzoideae</taxon>
        <taxon>Oryzeae</taxon>
        <taxon>Oryzinae</taxon>
        <taxon>Oryza</taxon>
        <taxon>Oryza sativa</taxon>
    </lineage>
</organism>
<reference evidence="2" key="1">
    <citation type="journal article" date="2005" name="Nature">
        <title>The map-based sequence of the rice genome.</title>
        <authorList>
            <consortium name="International rice genome sequencing project (IRGSP)"/>
            <person name="Matsumoto T."/>
            <person name="Wu J."/>
            <person name="Kanamori H."/>
            <person name="Katayose Y."/>
            <person name="Fujisawa M."/>
            <person name="Namiki N."/>
            <person name="Mizuno H."/>
            <person name="Yamamoto K."/>
            <person name="Antonio B.A."/>
            <person name="Baba T."/>
            <person name="Sakata K."/>
            <person name="Nagamura Y."/>
            <person name="Aoki H."/>
            <person name="Arikawa K."/>
            <person name="Arita K."/>
            <person name="Bito T."/>
            <person name="Chiden Y."/>
            <person name="Fujitsuka N."/>
            <person name="Fukunaka R."/>
            <person name="Hamada M."/>
            <person name="Harada C."/>
            <person name="Hayashi A."/>
            <person name="Hijishita S."/>
            <person name="Honda M."/>
            <person name="Hosokawa S."/>
            <person name="Ichikawa Y."/>
            <person name="Idonuma A."/>
            <person name="Iijima M."/>
            <person name="Ikeda M."/>
            <person name="Ikeno M."/>
            <person name="Ito K."/>
            <person name="Ito S."/>
            <person name="Ito T."/>
            <person name="Ito Y."/>
            <person name="Ito Y."/>
            <person name="Iwabuchi A."/>
            <person name="Kamiya K."/>
            <person name="Karasawa W."/>
            <person name="Kurita K."/>
            <person name="Katagiri S."/>
            <person name="Kikuta A."/>
            <person name="Kobayashi H."/>
            <person name="Kobayashi N."/>
            <person name="Machita K."/>
            <person name="Maehara T."/>
            <person name="Masukawa M."/>
            <person name="Mizubayashi T."/>
            <person name="Mukai Y."/>
            <person name="Nagasaki H."/>
            <person name="Nagata Y."/>
            <person name="Naito S."/>
            <person name="Nakashima M."/>
            <person name="Nakama Y."/>
            <person name="Nakamichi Y."/>
            <person name="Nakamura M."/>
            <person name="Meguro A."/>
            <person name="Negishi M."/>
            <person name="Ohta I."/>
            <person name="Ohta T."/>
            <person name="Okamoto M."/>
            <person name="Ono N."/>
            <person name="Saji S."/>
            <person name="Sakaguchi M."/>
            <person name="Sakai K."/>
            <person name="Shibata M."/>
            <person name="Shimokawa T."/>
            <person name="Song J."/>
            <person name="Takazaki Y."/>
            <person name="Terasawa K."/>
            <person name="Tsugane M."/>
            <person name="Tsuji K."/>
            <person name="Ueda S."/>
            <person name="Waki K."/>
            <person name="Yamagata H."/>
            <person name="Yamamoto M."/>
            <person name="Yamamoto S."/>
            <person name="Yamane H."/>
            <person name="Yoshiki S."/>
            <person name="Yoshihara R."/>
            <person name="Yukawa K."/>
            <person name="Zhong H."/>
            <person name="Yano M."/>
            <person name="Yuan Q."/>
            <person name="Ouyang S."/>
            <person name="Liu J."/>
            <person name="Jones K.M."/>
            <person name="Gansberger K."/>
            <person name="Moffat K."/>
            <person name="Hill J."/>
            <person name="Bera J."/>
            <person name="Fadrosh D."/>
            <person name="Jin S."/>
            <person name="Johri S."/>
            <person name="Kim M."/>
            <person name="Overton L."/>
            <person name="Reardon M."/>
            <person name="Tsitrin T."/>
            <person name="Vuong H."/>
            <person name="Weaver B."/>
            <person name="Ciecko A."/>
            <person name="Tallon L."/>
            <person name="Jackson J."/>
            <person name="Pai G."/>
            <person name="Aken S.V."/>
            <person name="Utterback T."/>
            <person name="Reidmuller S."/>
            <person name="Feldblyum T."/>
            <person name="Hsiao J."/>
            <person name="Zismann V."/>
            <person name="Iobst S."/>
            <person name="de Vazeille A.R."/>
            <person name="Buell C.R."/>
            <person name="Ying K."/>
            <person name="Li Y."/>
            <person name="Lu T."/>
            <person name="Huang Y."/>
            <person name="Zhao Q."/>
            <person name="Feng Q."/>
            <person name="Zhang L."/>
            <person name="Zhu J."/>
            <person name="Weng Q."/>
            <person name="Mu J."/>
            <person name="Lu Y."/>
            <person name="Fan D."/>
            <person name="Liu Y."/>
            <person name="Guan J."/>
            <person name="Zhang Y."/>
            <person name="Yu S."/>
            <person name="Liu X."/>
            <person name="Zhang Y."/>
            <person name="Hong G."/>
            <person name="Han B."/>
            <person name="Choisne N."/>
            <person name="Demange N."/>
            <person name="Orjeda G."/>
            <person name="Samain S."/>
            <person name="Cattolico L."/>
            <person name="Pelletier E."/>
            <person name="Couloux A."/>
            <person name="Segurens B."/>
            <person name="Wincker P."/>
            <person name="D'Hont A."/>
            <person name="Scarpelli C."/>
            <person name="Weissenbach J."/>
            <person name="Salanoubat M."/>
            <person name="Quetier F."/>
            <person name="Yu Y."/>
            <person name="Kim H.R."/>
            <person name="Rambo T."/>
            <person name="Currie J."/>
            <person name="Collura K."/>
            <person name="Luo M."/>
            <person name="Yang T."/>
            <person name="Ammiraju J.S.S."/>
            <person name="Engler F."/>
            <person name="Soderlund C."/>
            <person name="Wing R.A."/>
            <person name="Palmer L.E."/>
            <person name="de la Bastide M."/>
            <person name="Spiegel L."/>
            <person name="Nascimento L."/>
            <person name="Zutavern T."/>
            <person name="O'Shaughnessy A."/>
            <person name="Dike S."/>
            <person name="Dedhia N."/>
            <person name="Preston R."/>
            <person name="Balija V."/>
            <person name="McCombie W.R."/>
            <person name="Chow T."/>
            <person name="Chen H."/>
            <person name="Chung M."/>
            <person name="Chen C."/>
            <person name="Shaw J."/>
            <person name="Wu H."/>
            <person name="Hsiao K."/>
            <person name="Chao Y."/>
            <person name="Chu M."/>
            <person name="Cheng C."/>
            <person name="Hour A."/>
            <person name="Lee P."/>
            <person name="Lin S."/>
            <person name="Lin Y."/>
            <person name="Liou J."/>
            <person name="Liu S."/>
            <person name="Hsing Y."/>
            <person name="Raghuvanshi S."/>
            <person name="Mohanty A."/>
            <person name="Bharti A.K."/>
            <person name="Gaur A."/>
            <person name="Gupta V."/>
            <person name="Kumar D."/>
            <person name="Ravi V."/>
            <person name="Vij S."/>
            <person name="Kapur A."/>
            <person name="Khurana P."/>
            <person name="Khurana P."/>
            <person name="Khurana J.P."/>
            <person name="Tyagi A.K."/>
            <person name="Gaikwad K."/>
            <person name="Singh A."/>
            <person name="Dalal V."/>
            <person name="Srivastava S."/>
            <person name="Dixit A."/>
            <person name="Pal A.K."/>
            <person name="Ghazi I.A."/>
            <person name="Yadav M."/>
            <person name="Pandit A."/>
            <person name="Bhargava A."/>
            <person name="Sureshbabu K."/>
            <person name="Batra K."/>
            <person name="Sharma T.R."/>
            <person name="Mohapatra T."/>
            <person name="Singh N.K."/>
            <person name="Messing J."/>
            <person name="Nelson A.B."/>
            <person name="Fuks G."/>
            <person name="Kavchok S."/>
            <person name="Keizer G."/>
            <person name="Linton E."/>
            <person name="Llaca V."/>
            <person name="Song R."/>
            <person name="Tanyolac B."/>
            <person name="Young S."/>
            <person name="Ho-Il K."/>
            <person name="Hahn J.H."/>
            <person name="Sangsakoo G."/>
            <person name="Vanavichit A."/>
            <person name="de Mattos Luiz.A.T."/>
            <person name="Zimmer P.D."/>
            <person name="Malone G."/>
            <person name="Dellagostin O."/>
            <person name="de Oliveira A.C."/>
            <person name="Bevan M."/>
            <person name="Bancroft I."/>
            <person name="Minx P."/>
            <person name="Cordum H."/>
            <person name="Wilson R."/>
            <person name="Cheng Z."/>
            <person name="Jin W."/>
            <person name="Jiang J."/>
            <person name="Leong S.A."/>
            <person name="Iwama H."/>
            <person name="Gojobori T."/>
            <person name="Itoh T."/>
            <person name="Niimura Y."/>
            <person name="Fujii Y."/>
            <person name="Habara T."/>
            <person name="Sakai H."/>
            <person name="Sato Y."/>
            <person name="Wilson G."/>
            <person name="Kumar K."/>
            <person name="McCouch S."/>
            <person name="Juretic N."/>
            <person name="Hoen D."/>
            <person name="Wright S."/>
            <person name="Bruskiewich R."/>
            <person name="Bureau T."/>
            <person name="Miyao A."/>
            <person name="Hirochika H."/>
            <person name="Nishikawa T."/>
            <person name="Kadowaki K."/>
            <person name="Sugiura M."/>
            <person name="Burr B."/>
            <person name="Sasaki T."/>
        </authorList>
    </citation>
    <scope>NUCLEOTIDE SEQUENCE [LARGE SCALE GENOMIC DNA]</scope>
    <source>
        <strain evidence="2">cv. Nipponbare</strain>
    </source>
</reference>
<dbReference type="AlphaFoldDB" id="Q8H362"/>
<reference evidence="2" key="2">
    <citation type="journal article" date="2008" name="Nucleic Acids Res.">
        <title>The rice annotation project database (RAP-DB): 2008 update.</title>
        <authorList>
            <consortium name="The rice annotation project (RAP)"/>
        </authorList>
    </citation>
    <scope>GENOME REANNOTATION</scope>
    <source>
        <strain evidence="2">cv. Nipponbare</strain>
    </source>
</reference>
<accession>Q8H362</accession>
<dbReference type="Proteomes" id="UP000000763">
    <property type="component" value="Chromosome 7"/>
</dbReference>
<evidence type="ECO:0000313" key="1">
    <source>
        <dbReference type="EMBL" id="BAC20859.1"/>
    </source>
</evidence>
<name>Q8H362_ORYSJ</name>
<dbReference type="EMBL" id="AP005247">
    <property type="protein sequence ID" value="BAC20859.1"/>
    <property type="molecule type" value="Genomic_DNA"/>
</dbReference>